<accession>A0ABU1F3W9</accession>
<protein>
    <submittedName>
        <fullName evidence="2">CoA-binding protein</fullName>
    </submittedName>
</protein>
<dbReference type="SMART" id="SM00881">
    <property type="entry name" value="CoA_binding"/>
    <property type="match status" value="1"/>
</dbReference>
<comment type="caution">
    <text evidence="2">The sequence shown here is derived from an EMBL/GenBank/DDBJ whole genome shotgun (WGS) entry which is preliminary data.</text>
</comment>
<dbReference type="PANTHER" id="PTHR33303:SF2">
    <property type="entry name" value="COA-BINDING DOMAIN-CONTAINING PROTEIN"/>
    <property type="match status" value="1"/>
</dbReference>
<dbReference type="SUPFAM" id="SSF51735">
    <property type="entry name" value="NAD(P)-binding Rossmann-fold domains"/>
    <property type="match status" value="1"/>
</dbReference>
<keyword evidence="3" id="KW-1185">Reference proteome</keyword>
<sequence length="149" mass="16326">MTDPSDDLLRRVLTQTRTIAVVGFSADPSRPSHYVAAFLKGRGYRVIPVNPGLAGQVFLGETVRAALADIPAEDRVDMVDIFRRSEQVPPVVDDALAHLPHLRTVWMQVGVMNAEAAAKAEARGLTVIQNRCPKAEYPRLFGDRPRPAA</sequence>
<evidence type="ECO:0000259" key="1">
    <source>
        <dbReference type="SMART" id="SM00881"/>
    </source>
</evidence>
<feature type="domain" description="CoA-binding" evidence="1">
    <location>
        <begin position="12"/>
        <end position="111"/>
    </location>
</feature>
<dbReference type="InterPro" id="IPR036291">
    <property type="entry name" value="NAD(P)-bd_dom_sf"/>
</dbReference>
<organism evidence="2 3">
    <name type="scientific">Ruixingdingia sedimenti</name>
    <dbReference type="NCBI Taxonomy" id="3073604"/>
    <lineage>
        <taxon>Bacteria</taxon>
        <taxon>Pseudomonadati</taxon>
        <taxon>Pseudomonadota</taxon>
        <taxon>Alphaproteobacteria</taxon>
        <taxon>Rhodobacterales</taxon>
        <taxon>Paracoccaceae</taxon>
        <taxon>Ruixingdingia</taxon>
    </lineage>
</organism>
<dbReference type="Pfam" id="PF13380">
    <property type="entry name" value="CoA_binding_2"/>
    <property type="match status" value="1"/>
</dbReference>
<evidence type="ECO:0000313" key="3">
    <source>
        <dbReference type="Proteomes" id="UP001247754"/>
    </source>
</evidence>
<dbReference type="EMBL" id="JAVKPH010000002">
    <property type="protein sequence ID" value="MDR5651556.1"/>
    <property type="molecule type" value="Genomic_DNA"/>
</dbReference>
<gene>
    <name evidence="2" type="ORF">RGD00_02990</name>
</gene>
<dbReference type="Gene3D" id="3.40.50.720">
    <property type="entry name" value="NAD(P)-binding Rossmann-like Domain"/>
    <property type="match status" value="1"/>
</dbReference>
<dbReference type="RefSeq" id="WP_310455762.1">
    <property type="nucleotide sequence ID" value="NZ_JAVKPH010000002.1"/>
</dbReference>
<dbReference type="PANTHER" id="PTHR33303">
    <property type="entry name" value="CYTOPLASMIC PROTEIN-RELATED"/>
    <property type="match status" value="1"/>
</dbReference>
<proteinExistence type="predicted"/>
<dbReference type="InterPro" id="IPR003781">
    <property type="entry name" value="CoA-bd"/>
</dbReference>
<evidence type="ECO:0000313" key="2">
    <source>
        <dbReference type="EMBL" id="MDR5651556.1"/>
    </source>
</evidence>
<name>A0ABU1F3W9_9RHOB</name>
<reference evidence="2 3" key="1">
    <citation type="submission" date="2023-09" db="EMBL/GenBank/DDBJ databases">
        <title>Xinfangfangia sedmenti sp. nov., isolated the sedment.</title>
        <authorList>
            <person name="Xu L."/>
        </authorList>
    </citation>
    <scope>NUCLEOTIDE SEQUENCE [LARGE SCALE GENOMIC DNA]</scope>
    <source>
        <strain evidence="2 3">LG-4</strain>
    </source>
</reference>
<dbReference type="Proteomes" id="UP001247754">
    <property type="component" value="Unassembled WGS sequence"/>
</dbReference>